<dbReference type="InterPro" id="IPR001227">
    <property type="entry name" value="Ac_transferase_dom_sf"/>
</dbReference>
<dbReference type="SUPFAM" id="SSF52151">
    <property type="entry name" value="FabD/lysophospholipase-like"/>
    <property type="match status" value="1"/>
</dbReference>
<dbReference type="AlphaFoldDB" id="A0A443RF02"/>
<organism evidence="10 11">
    <name type="scientific">Dinothrombium tinctorium</name>
    <dbReference type="NCBI Taxonomy" id="1965070"/>
    <lineage>
        <taxon>Eukaryota</taxon>
        <taxon>Metazoa</taxon>
        <taxon>Ecdysozoa</taxon>
        <taxon>Arthropoda</taxon>
        <taxon>Chelicerata</taxon>
        <taxon>Arachnida</taxon>
        <taxon>Acari</taxon>
        <taxon>Acariformes</taxon>
        <taxon>Trombidiformes</taxon>
        <taxon>Prostigmata</taxon>
        <taxon>Anystina</taxon>
        <taxon>Parasitengona</taxon>
        <taxon>Trombidioidea</taxon>
        <taxon>Trombidiidae</taxon>
        <taxon>Dinothrombium</taxon>
    </lineage>
</organism>
<keyword evidence="4" id="KW-0521">NADP</keyword>
<evidence type="ECO:0000256" key="2">
    <source>
        <dbReference type="ARBA" id="ARBA00022516"/>
    </source>
</evidence>
<dbReference type="InterPro" id="IPR014043">
    <property type="entry name" value="Acyl_transferase_dom"/>
</dbReference>
<keyword evidence="11" id="KW-1185">Reference proteome</keyword>
<evidence type="ECO:0000259" key="9">
    <source>
        <dbReference type="SMART" id="SM00827"/>
    </source>
</evidence>
<feature type="domain" description="Malonyl-CoA:ACP transacylase (MAT)" evidence="9">
    <location>
        <begin position="9"/>
        <end position="270"/>
    </location>
</feature>
<evidence type="ECO:0000256" key="4">
    <source>
        <dbReference type="ARBA" id="ARBA00022857"/>
    </source>
</evidence>
<reference evidence="10 11" key="1">
    <citation type="journal article" date="2018" name="Gigascience">
        <title>Genomes of trombidid mites reveal novel predicted allergens and laterally-transferred genes associated with secondary metabolism.</title>
        <authorList>
            <person name="Dong X."/>
            <person name="Chaisiri K."/>
            <person name="Xia D."/>
            <person name="Armstrong S.D."/>
            <person name="Fang Y."/>
            <person name="Donnelly M.J."/>
            <person name="Kadowaki T."/>
            <person name="McGarry J.W."/>
            <person name="Darby A.C."/>
            <person name="Makepeace B.L."/>
        </authorList>
    </citation>
    <scope>NUCLEOTIDE SEQUENCE [LARGE SCALE GENOMIC DNA]</scope>
    <source>
        <strain evidence="10">UoL-WK</strain>
    </source>
</reference>
<dbReference type="InterPro" id="IPR016035">
    <property type="entry name" value="Acyl_Trfase/lysoPLipase"/>
</dbReference>
<dbReference type="PANTHER" id="PTHR43775">
    <property type="entry name" value="FATTY ACID SYNTHASE"/>
    <property type="match status" value="1"/>
</dbReference>
<dbReference type="GO" id="GO:0016491">
    <property type="term" value="F:oxidoreductase activity"/>
    <property type="evidence" value="ECO:0007669"/>
    <property type="project" value="UniProtKB-KW"/>
</dbReference>
<keyword evidence="5" id="KW-0560">Oxidoreductase</keyword>
<gene>
    <name evidence="10" type="ORF">B4U79_11717</name>
</gene>
<evidence type="ECO:0000313" key="10">
    <source>
        <dbReference type="EMBL" id="RWS13851.1"/>
    </source>
</evidence>
<dbReference type="Gene3D" id="3.40.366.10">
    <property type="entry name" value="Malonyl-Coenzyme A Acyl Carrier Protein, domain 2"/>
    <property type="match status" value="1"/>
</dbReference>
<dbReference type="Proteomes" id="UP000285301">
    <property type="component" value="Unassembled WGS sequence"/>
</dbReference>
<dbReference type="STRING" id="1965070.A0A443RF02"/>
<comment type="caution">
    <text evidence="10">The sequence shown here is derived from an EMBL/GenBank/DDBJ whole genome shotgun (WGS) entry which is preliminary data.</text>
</comment>
<evidence type="ECO:0000256" key="6">
    <source>
        <dbReference type="ARBA" id="ARBA00023098"/>
    </source>
</evidence>
<dbReference type="GO" id="GO:0004312">
    <property type="term" value="F:fatty acid synthase activity"/>
    <property type="evidence" value="ECO:0007669"/>
    <property type="project" value="TreeGrafter"/>
</dbReference>
<protein>
    <submittedName>
        <fullName evidence="10">Fatty acid synthase-like protein</fullName>
    </submittedName>
</protein>
<dbReference type="PANTHER" id="PTHR43775:SF7">
    <property type="entry name" value="FATTY ACID SYNTHASE"/>
    <property type="match status" value="1"/>
</dbReference>
<evidence type="ECO:0000256" key="1">
    <source>
        <dbReference type="ARBA" id="ARBA00022450"/>
    </source>
</evidence>
<keyword evidence="8" id="KW-0511">Multifunctional enzyme</keyword>
<proteinExistence type="predicted"/>
<evidence type="ECO:0000256" key="8">
    <source>
        <dbReference type="ARBA" id="ARBA00023268"/>
    </source>
</evidence>
<evidence type="ECO:0000256" key="7">
    <source>
        <dbReference type="ARBA" id="ARBA00023160"/>
    </source>
</evidence>
<evidence type="ECO:0000256" key="3">
    <source>
        <dbReference type="ARBA" id="ARBA00022832"/>
    </source>
</evidence>
<evidence type="ECO:0000313" key="11">
    <source>
        <dbReference type="Proteomes" id="UP000285301"/>
    </source>
</evidence>
<keyword evidence="2" id="KW-0444">Lipid biosynthesis</keyword>
<dbReference type="EMBL" id="NCKU01000867">
    <property type="protein sequence ID" value="RWS13851.1"/>
    <property type="molecule type" value="Genomic_DNA"/>
</dbReference>
<keyword evidence="7" id="KW-0275">Fatty acid biosynthesis</keyword>
<dbReference type="InterPro" id="IPR050091">
    <property type="entry name" value="PKS_NRPS_Biosynth_Enz"/>
</dbReference>
<sequence>MSQPQTWFIFPGLEAFRSLSFKSLLRFDQFLANCNEFRARFGIDLLSVIKEDCLQTSHAFAILTTFQISAVETLAKLGVVPDGYIGRSVGEIACAYLDKCFDRWQSILLSYTLGKALDEGRGLLGMMAIVHVDPTRFESIKNNDVYITGYDSIDCITVSGLQSSMKKLIMRLNDEAIEVEPINSFGNALHSPEVNYLWEYAKENLYKIISNVGVRSERWVSTVCEDKSELFHLLCPRYLVKNLTSPVYFMEAAKSIPQNATIIEINAIIESS</sequence>
<accession>A0A443RF02</accession>
<evidence type="ECO:0000256" key="5">
    <source>
        <dbReference type="ARBA" id="ARBA00023002"/>
    </source>
</evidence>
<dbReference type="OrthoDB" id="6510016at2759"/>
<keyword evidence="1" id="KW-0596">Phosphopantetheine</keyword>
<dbReference type="SMART" id="SM00827">
    <property type="entry name" value="PKS_AT"/>
    <property type="match status" value="1"/>
</dbReference>
<dbReference type="GO" id="GO:0006633">
    <property type="term" value="P:fatty acid biosynthetic process"/>
    <property type="evidence" value="ECO:0007669"/>
    <property type="project" value="UniProtKB-KW"/>
</dbReference>
<name>A0A443RF02_9ACAR</name>
<dbReference type="Pfam" id="PF00698">
    <property type="entry name" value="Acyl_transf_1"/>
    <property type="match status" value="1"/>
</dbReference>
<keyword evidence="3" id="KW-0276">Fatty acid metabolism</keyword>
<keyword evidence="6" id="KW-0443">Lipid metabolism</keyword>